<gene>
    <name evidence="2" type="ORF">MNBD_BACTEROID01-494</name>
</gene>
<reference evidence="2" key="1">
    <citation type="submission" date="2018-06" db="EMBL/GenBank/DDBJ databases">
        <authorList>
            <person name="Zhirakovskaya E."/>
        </authorList>
    </citation>
    <scope>NUCLEOTIDE SEQUENCE</scope>
</reference>
<protein>
    <recommendedName>
        <fullName evidence="1">Phospholipid/glycerol acyltransferase domain-containing protein</fullName>
    </recommendedName>
</protein>
<dbReference type="AlphaFoldDB" id="A0A3B0TGN0"/>
<feature type="domain" description="Phospholipid/glycerol acyltransferase" evidence="1">
    <location>
        <begin position="85"/>
        <end position="201"/>
    </location>
</feature>
<dbReference type="InterPro" id="IPR045746">
    <property type="entry name" value="ACT14924-like_Acyltransf_dom"/>
</dbReference>
<organism evidence="2">
    <name type="scientific">hydrothermal vent metagenome</name>
    <dbReference type="NCBI Taxonomy" id="652676"/>
    <lineage>
        <taxon>unclassified sequences</taxon>
        <taxon>metagenomes</taxon>
        <taxon>ecological metagenomes</taxon>
    </lineage>
</organism>
<evidence type="ECO:0000259" key="1">
    <source>
        <dbReference type="SMART" id="SM00563"/>
    </source>
</evidence>
<dbReference type="Pfam" id="PF19576">
    <property type="entry name" value="Acyltransf_2"/>
    <property type="match status" value="1"/>
</dbReference>
<dbReference type="SMART" id="SM00563">
    <property type="entry name" value="PlsC"/>
    <property type="match status" value="1"/>
</dbReference>
<dbReference type="GO" id="GO:0016746">
    <property type="term" value="F:acyltransferase activity"/>
    <property type="evidence" value="ECO:0007669"/>
    <property type="project" value="InterPro"/>
</dbReference>
<accession>A0A3B0TGN0</accession>
<evidence type="ECO:0000313" key="2">
    <source>
        <dbReference type="EMBL" id="VAW15303.1"/>
    </source>
</evidence>
<name>A0A3B0TGN0_9ZZZZ</name>
<dbReference type="InterPro" id="IPR002123">
    <property type="entry name" value="Plipid/glycerol_acylTrfase"/>
</dbReference>
<dbReference type="SUPFAM" id="SSF69593">
    <property type="entry name" value="Glycerol-3-phosphate (1)-acyltransferase"/>
    <property type="match status" value="1"/>
</dbReference>
<proteinExistence type="predicted"/>
<sequence length="280" mass="32583">MAEANSIKPINIKEVIKSKSPGVAKVLPGFVFRYIHRIMHIDEINEFLRKYGHHEGIEFVNAVITEFNVKEHVYGFENIPDTGRFIFACNHPLGGFDGMMLMKHVHKKLGAFKFLSNDVLMNLPSMQSLFVPVPKHGSYGREAANALHRSYSSGEQILIFPSGFASRKIKGEIMDLQWRKHFISKSIEYKRDVIPVFIGGRNSNRFYMIAGFRKFFRIKWNLEMFFLPDEMFRHRDTNVTLYFGKPIPYSTFDKTKTYQGWADYVKKLAYELPEHVGNKK</sequence>
<dbReference type="EMBL" id="UOEP01000046">
    <property type="protein sequence ID" value="VAW15303.1"/>
    <property type="molecule type" value="Genomic_DNA"/>
</dbReference>